<organism evidence="2 3">
    <name type="scientific">Jatropha curcas</name>
    <name type="common">Barbados nut</name>
    <dbReference type="NCBI Taxonomy" id="180498"/>
    <lineage>
        <taxon>Eukaryota</taxon>
        <taxon>Viridiplantae</taxon>
        <taxon>Streptophyta</taxon>
        <taxon>Embryophyta</taxon>
        <taxon>Tracheophyta</taxon>
        <taxon>Spermatophyta</taxon>
        <taxon>Magnoliopsida</taxon>
        <taxon>eudicotyledons</taxon>
        <taxon>Gunneridae</taxon>
        <taxon>Pentapetalae</taxon>
        <taxon>rosids</taxon>
        <taxon>fabids</taxon>
        <taxon>Malpighiales</taxon>
        <taxon>Euphorbiaceae</taxon>
        <taxon>Crotonoideae</taxon>
        <taxon>Jatropheae</taxon>
        <taxon>Jatropha</taxon>
    </lineage>
</organism>
<feature type="region of interest" description="Disordered" evidence="1">
    <location>
        <begin position="38"/>
        <end position="59"/>
    </location>
</feature>
<protein>
    <submittedName>
        <fullName evidence="2">Uncharacterized protein</fullName>
    </submittedName>
</protein>
<evidence type="ECO:0000256" key="1">
    <source>
        <dbReference type="SAM" id="MobiDB-lite"/>
    </source>
</evidence>
<proteinExistence type="predicted"/>
<dbReference type="AlphaFoldDB" id="A0A067LK67"/>
<name>A0A067LK67_JATCU</name>
<evidence type="ECO:0000313" key="2">
    <source>
        <dbReference type="EMBL" id="KDP45095.1"/>
    </source>
</evidence>
<reference evidence="2 3" key="1">
    <citation type="journal article" date="2014" name="PLoS ONE">
        <title>Global Analysis of Gene Expression Profiles in Physic Nut (Jatropha curcas L.) Seedlings Exposed to Salt Stress.</title>
        <authorList>
            <person name="Zhang L."/>
            <person name="Zhang C."/>
            <person name="Wu P."/>
            <person name="Chen Y."/>
            <person name="Li M."/>
            <person name="Jiang H."/>
            <person name="Wu G."/>
        </authorList>
    </citation>
    <scope>NUCLEOTIDE SEQUENCE [LARGE SCALE GENOMIC DNA]</scope>
    <source>
        <strain evidence="3">cv. GZQX0401</strain>
        <tissue evidence="2">Young leaves</tissue>
    </source>
</reference>
<feature type="region of interest" description="Disordered" evidence="1">
    <location>
        <begin position="1"/>
        <end position="21"/>
    </location>
</feature>
<accession>A0A067LK67</accession>
<gene>
    <name evidence="2" type="ORF">JCGZ_18537</name>
</gene>
<sequence>MARFRRRTPSHGGAAFQSRSLSIPALIARTKTTEKFVSTRGSRWSARLPDSMAGSRKTQ</sequence>
<dbReference type="EMBL" id="KK914238">
    <property type="protein sequence ID" value="KDP45095.1"/>
    <property type="molecule type" value="Genomic_DNA"/>
</dbReference>
<keyword evidence="3" id="KW-1185">Reference proteome</keyword>
<evidence type="ECO:0000313" key="3">
    <source>
        <dbReference type="Proteomes" id="UP000027138"/>
    </source>
</evidence>
<dbReference type="Proteomes" id="UP000027138">
    <property type="component" value="Unassembled WGS sequence"/>
</dbReference>